<evidence type="ECO:0008006" key="3">
    <source>
        <dbReference type="Google" id="ProtNLM"/>
    </source>
</evidence>
<reference evidence="1 2" key="1">
    <citation type="submission" date="2018-07" db="EMBL/GenBank/DDBJ databases">
        <authorList>
            <person name="Quirk P.G."/>
            <person name="Krulwich T.A."/>
        </authorList>
    </citation>
    <scope>NUCLEOTIDE SEQUENCE [LARGE SCALE GENOMIC DNA]</scope>
    <source>
        <strain evidence="1 2">CC-BB4</strain>
    </source>
</reference>
<dbReference type="KEGG" id="ptaw:DW352_06780"/>
<sequence length="99" mass="10745">MTNAELLEMARDNLARFAAAPAPAEALREAIESHEIVFALYPDGTPRGFDTYLIKGKPLVPGASDEELARYTTTAVPCADIEEALALERSFGDTRPAQH</sequence>
<organism evidence="1 2">
    <name type="scientific">Pseudolabrys taiwanensis</name>
    <dbReference type="NCBI Taxonomy" id="331696"/>
    <lineage>
        <taxon>Bacteria</taxon>
        <taxon>Pseudomonadati</taxon>
        <taxon>Pseudomonadota</taxon>
        <taxon>Alphaproteobacteria</taxon>
        <taxon>Hyphomicrobiales</taxon>
        <taxon>Xanthobacteraceae</taxon>
        <taxon>Pseudolabrys</taxon>
    </lineage>
</organism>
<dbReference type="Proteomes" id="UP000254889">
    <property type="component" value="Chromosome"/>
</dbReference>
<accession>A0A345ZTK1</accession>
<name>A0A345ZTK1_9HYPH</name>
<gene>
    <name evidence="1" type="ORF">DW352_06780</name>
</gene>
<evidence type="ECO:0000313" key="1">
    <source>
        <dbReference type="EMBL" id="AXK80248.1"/>
    </source>
</evidence>
<dbReference type="EMBL" id="CP031417">
    <property type="protein sequence ID" value="AXK80248.1"/>
    <property type="molecule type" value="Genomic_DNA"/>
</dbReference>
<protein>
    <recommendedName>
        <fullName evidence="3">Immunity protein 35 domain-containing protein</fullName>
    </recommendedName>
</protein>
<proteinExistence type="predicted"/>
<dbReference type="OrthoDB" id="8448807at2"/>
<dbReference type="RefSeq" id="WP_115689724.1">
    <property type="nucleotide sequence ID" value="NZ_CP031417.1"/>
</dbReference>
<evidence type="ECO:0000313" key="2">
    <source>
        <dbReference type="Proteomes" id="UP000254889"/>
    </source>
</evidence>
<dbReference type="AlphaFoldDB" id="A0A345ZTK1"/>
<keyword evidence="2" id="KW-1185">Reference proteome</keyword>